<keyword evidence="8" id="KW-0472">Membrane</keyword>
<dbReference type="InterPro" id="IPR008969">
    <property type="entry name" value="CarboxyPept-like_regulatory"/>
</dbReference>
<dbReference type="Gene3D" id="2.60.40.10">
    <property type="entry name" value="Immunoglobulins"/>
    <property type="match status" value="2"/>
</dbReference>
<keyword evidence="8" id="KW-0812">Transmembrane</keyword>
<feature type="compositionally biased region" description="Gly residues" evidence="7">
    <location>
        <begin position="609"/>
        <end position="618"/>
    </location>
</feature>
<keyword evidence="5" id="KW-0732">Signal</keyword>
<evidence type="ECO:0000256" key="4">
    <source>
        <dbReference type="ARBA" id="ARBA00022525"/>
    </source>
</evidence>
<accession>A0ABS4WLE3</accession>
<feature type="region of interest" description="Disordered" evidence="7">
    <location>
        <begin position="590"/>
        <end position="618"/>
    </location>
</feature>
<evidence type="ECO:0000313" key="11">
    <source>
        <dbReference type="Proteomes" id="UP000703720"/>
    </source>
</evidence>
<organism evidence="10 11">
    <name type="scientific">Microbacterium phyllosphaerae</name>
    <dbReference type="NCBI Taxonomy" id="124798"/>
    <lineage>
        <taxon>Bacteria</taxon>
        <taxon>Bacillati</taxon>
        <taxon>Actinomycetota</taxon>
        <taxon>Actinomycetes</taxon>
        <taxon>Micrococcales</taxon>
        <taxon>Microbacteriaceae</taxon>
        <taxon>Microbacterium</taxon>
    </lineage>
</organism>
<dbReference type="InterPro" id="IPR013783">
    <property type="entry name" value="Ig-like_fold"/>
</dbReference>
<evidence type="ECO:0000256" key="8">
    <source>
        <dbReference type="SAM" id="Phobius"/>
    </source>
</evidence>
<protein>
    <recommendedName>
        <fullName evidence="3">alpha-amylase</fullName>
        <ecNumber evidence="3">3.2.1.1</ecNumber>
    </recommendedName>
    <alternativeName>
        <fullName evidence="6">1,4-alpha-D-glucan glucanohydrolase</fullName>
    </alternativeName>
</protein>
<evidence type="ECO:0000256" key="3">
    <source>
        <dbReference type="ARBA" id="ARBA00012595"/>
    </source>
</evidence>
<dbReference type="PANTHER" id="PTHR23303">
    <property type="entry name" value="CARBOXYPEPTIDASE REGULATORY REGION-CONTAINING"/>
    <property type="match status" value="1"/>
</dbReference>
<evidence type="ECO:0000256" key="7">
    <source>
        <dbReference type="SAM" id="MobiDB-lite"/>
    </source>
</evidence>
<evidence type="ECO:0000256" key="5">
    <source>
        <dbReference type="ARBA" id="ARBA00022729"/>
    </source>
</evidence>
<comment type="caution">
    <text evidence="10">The sequence shown here is derived from an EMBL/GenBank/DDBJ whole genome shotgun (WGS) entry which is preliminary data.</text>
</comment>
<evidence type="ECO:0000259" key="9">
    <source>
        <dbReference type="Pfam" id="PF17210"/>
    </source>
</evidence>
<dbReference type="Proteomes" id="UP000703720">
    <property type="component" value="Unassembled WGS sequence"/>
</dbReference>
<dbReference type="InterPro" id="IPR013784">
    <property type="entry name" value="Carb-bd-like_fold"/>
</dbReference>
<dbReference type="PANTHER" id="PTHR23303:SF14">
    <property type="entry name" value="BOS COMPLEX SUBUNIT NOMO1-RELATED"/>
    <property type="match status" value="1"/>
</dbReference>
<evidence type="ECO:0000256" key="6">
    <source>
        <dbReference type="ARBA" id="ARBA00030238"/>
    </source>
</evidence>
<dbReference type="Pfam" id="PF17210">
    <property type="entry name" value="SdrD_B"/>
    <property type="match status" value="1"/>
</dbReference>
<dbReference type="InterPro" id="IPR033764">
    <property type="entry name" value="Sdr_B"/>
</dbReference>
<dbReference type="Gene3D" id="2.60.40.1120">
    <property type="entry name" value="Carboxypeptidase-like, regulatory domain"/>
    <property type="match status" value="2"/>
</dbReference>
<feature type="domain" description="SD-repeat containing protein B" evidence="9">
    <location>
        <begin position="417"/>
        <end position="490"/>
    </location>
</feature>
<keyword evidence="11" id="KW-1185">Reference proteome</keyword>
<comment type="catalytic activity">
    <reaction evidence="1">
        <text>Endohydrolysis of (1-&gt;4)-alpha-D-glucosidic linkages in polysaccharides containing three or more (1-&gt;4)-alpha-linked D-glucose units.</text>
        <dbReference type="EC" id="3.2.1.1"/>
    </reaction>
</comment>
<keyword evidence="8" id="KW-1133">Transmembrane helix</keyword>
<dbReference type="Pfam" id="PF13620">
    <property type="entry name" value="CarboxypepD_reg"/>
    <property type="match status" value="3"/>
</dbReference>
<dbReference type="EC" id="3.2.1.1" evidence="3"/>
<evidence type="ECO:0000256" key="1">
    <source>
        <dbReference type="ARBA" id="ARBA00000548"/>
    </source>
</evidence>
<dbReference type="SUPFAM" id="SSF49452">
    <property type="entry name" value="Starch-binding domain-like"/>
    <property type="match status" value="1"/>
</dbReference>
<sequence length="651" mass="65770">MRAARGGLLAGATVLVATLVGVIPAAAATTTSWASWQPLTGTSGAYTTTVEIAAQPAMTATMTSDSRSGQVGVISGSTNWLSQGTPVGAKYGTSLNEQYLNLRPKVDNATSPSTTTYSFASPTPASGWTFVLGDIDADSVRIQALGANGQALTEEQLGFQGGFNYCAPGLAGKPSCTGDAADVPTWDTATQTLTGNAAAADTSGAAAWFEPSVPITSLTFFFTRRAGFPVYQTWFASIARDISGTVTDQADGVLEGVALSLTDANGDIVGTTTTGAGGTYSFPGFVATGGYTVRVTPPDGKIAVGSTSQAVDLTTDDDVADFEVRNIVPVAVSGRVVDGEGNPVAGVTVTVDGTQTTTTDADGNYLFDEVAVGPHTVVVTPPPGFSTTDPTEPLVVPEDSEVPIILDDFVLVENPDLSGAVRANGTGVAGVVITASSGGDVVTAVTDASGAYRFPRLPSGEYEVTMTTPDGYTATGPVSRTEDLDATDVANVDFELARSGALAGVVRTEGGAPVSGVVITVGTDEGSQQLTTDADGSYGLDDLSPGTYTLTITAPSGSTIVGPSTLTVVVTAAGETFVDQDFTLAAAVVIPPDPTDPTDPTDPSTPPSTGGGQLPGTGLGPETFAWAAGGAAVLVLGVVLFLIARRRANRD</sequence>
<dbReference type="EMBL" id="JAGIOA010000001">
    <property type="protein sequence ID" value="MBP2377020.1"/>
    <property type="molecule type" value="Genomic_DNA"/>
</dbReference>
<dbReference type="SUPFAM" id="SSF49464">
    <property type="entry name" value="Carboxypeptidase regulatory domain-like"/>
    <property type="match status" value="3"/>
</dbReference>
<evidence type="ECO:0000313" key="10">
    <source>
        <dbReference type="EMBL" id="MBP2377020.1"/>
    </source>
</evidence>
<dbReference type="InterPro" id="IPR051417">
    <property type="entry name" value="SDr/BOS_complex"/>
</dbReference>
<gene>
    <name evidence="10" type="ORF">JOF42_000515</name>
</gene>
<reference evidence="10 11" key="1">
    <citation type="submission" date="2021-03" db="EMBL/GenBank/DDBJ databases">
        <title>Sequencing the genomes of 1000 actinobacteria strains.</title>
        <authorList>
            <person name="Klenk H.-P."/>
        </authorList>
    </citation>
    <scope>NUCLEOTIDE SEQUENCE [LARGE SCALE GENOMIC DNA]</scope>
    <source>
        <strain evidence="10 11">DSM 13468</strain>
    </source>
</reference>
<feature type="transmembrane region" description="Helical" evidence="8">
    <location>
        <begin position="624"/>
        <end position="644"/>
    </location>
</feature>
<dbReference type="RefSeq" id="WP_210096421.1">
    <property type="nucleotide sequence ID" value="NZ_BAAAIO010000001.1"/>
</dbReference>
<evidence type="ECO:0000256" key="2">
    <source>
        <dbReference type="ARBA" id="ARBA00004613"/>
    </source>
</evidence>
<name>A0ABS4WLE3_9MICO</name>
<comment type="subcellular location">
    <subcellularLocation>
        <location evidence="2">Secreted</location>
    </subcellularLocation>
</comment>
<proteinExistence type="predicted"/>
<keyword evidence="4" id="KW-0964">Secreted</keyword>